<keyword evidence="3" id="KW-1185">Reference proteome</keyword>
<protein>
    <submittedName>
        <fullName evidence="2">Uncharacterized protein</fullName>
    </submittedName>
</protein>
<organism evidence="3">
    <name type="scientific">Selaginella moellendorffii</name>
    <name type="common">Spikemoss</name>
    <dbReference type="NCBI Taxonomy" id="88036"/>
    <lineage>
        <taxon>Eukaryota</taxon>
        <taxon>Viridiplantae</taxon>
        <taxon>Streptophyta</taxon>
        <taxon>Embryophyta</taxon>
        <taxon>Tracheophyta</taxon>
        <taxon>Lycopodiopsida</taxon>
        <taxon>Selaginellales</taxon>
        <taxon>Selaginellaceae</taxon>
        <taxon>Selaginella</taxon>
    </lineage>
</organism>
<accession>D8T9P9</accession>
<evidence type="ECO:0000313" key="2">
    <source>
        <dbReference type="EMBL" id="EFJ06588.1"/>
    </source>
</evidence>
<dbReference type="KEGG" id="smo:SELMODRAFT_430534"/>
<feature type="region of interest" description="Disordered" evidence="1">
    <location>
        <begin position="1"/>
        <end position="58"/>
    </location>
</feature>
<sequence>MVNPDPDVSMQEPDGSRERGNAEASYSTGEASGGSAIGGGAELGGRNEAPSAIGGGADLGGGNGGHAAALEGHRNKVVTMLEADTILNERVRKTIVQAQERTISRVLVMEAVQAKLVARKGQELLTWYQVLMDILVAVWAKPIVKAEQNSYLKITQVTDELPFKSLGMDGFLMAVQALWISRTSWANHFSHVAWHIGALVYTASVFLKLLISGKKLGMYEPEFQCSTARERALCPWYFELWRQMPSSPFELDLYLECHSEALLEGVEMPQDKDEIHIEQTKDERVENPAENSLAPSHPTAVAHSPDPTAAAHPAPTARNIRRCRRNQLALYTLTYKCILSIPPHCYRG</sequence>
<evidence type="ECO:0000313" key="3">
    <source>
        <dbReference type="Proteomes" id="UP000001514"/>
    </source>
</evidence>
<dbReference type="AlphaFoldDB" id="D8T9P9"/>
<dbReference type="Gramene" id="EFJ06588">
    <property type="protein sequence ID" value="EFJ06588"/>
    <property type="gene ID" value="SELMODRAFT_430534"/>
</dbReference>
<feature type="region of interest" description="Disordered" evidence="1">
    <location>
        <begin position="281"/>
        <end position="317"/>
    </location>
</feature>
<reference evidence="2 3" key="1">
    <citation type="journal article" date="2011" name="Science">
        <title>The Selaginella genome identifies genetic changes associated with the evolution of vascular plants.</title>
        <authorList>
            <person name="Banks J.A."/>
            <person name="Nishiyama T."/>
            <person name="Hasebe M."/>
            <person name="Bowman J.L."/>
            <person name="Gribskov M."/>
            <person name="dePamphilis C."/>
            <person name="Albert V.A."/>
            <person name="Aono N."/>
            <person name="Aoyama T."/>
            <person name="Ambrose B.A."/>
            <person name="Ashton N.W."/>
            <person name="Axtell M.J."/>
            <person name="Barker E."/>
            <person name="Barker M.S."/>
            <person name="Bennetzen J.L."/>
            <person name="Bonawitz N.D."/>
            <person name="Chapple C."/>
            <person name="Cheng C."/>
            <person name="Correa L.G."/>
            <person name="Dacre M."/>
            <person name="DeBarry J."/>
            <person name="Dreyer I."/>
            <person name="Elias M."/>
            <person name="Engstrom E.M."/>
            <person name="Estelle M."/>
            <person name="Feng L."/>
            <person name="Finet C."/>
            <person name="Floyd S.K."/>
            <person name="Frommer W.B."/>
            <person name="Fujita T."/>
            <person name="Gramzow L."/>
            <person name="Gutensohn M."/>
            <person name="Harholt J."/>
            <person name="Hattori M."/>
            <person name="Heyl A."/>
            <person name="Hirai T."/>
            <person name="Hiwatashi Y."/>
            <person name="Ishikawa M."/>
            <person name="Iwata M."/>
            <person name="Karol K.G."/>
            <person name="Koehler B."/>
            <person name="Kolukisaoglu U."/>
            <person name="Kubo M."/>
            <person name="Kurata T."/>
            <person name="Lalonde S."/>
            <person name="Li K."/>
            <person name="Li Y."/>
            <person name="Litt A."/>
            <person name="Lyons E."/>
            <person name="Manning G."/>
            <person name="Maruyama T."/>
            <person name="Michael T.P."/>
            <person name="Mikami K."/>
            <person name="Miyazaki S."/>
            <person name="Morinaga S."/>
            <person name="Murata T."/>
            <person name="Mueller-Roeber B."/>
            <person name="Nelson D.R."/>
            <person name="Obara M."/>
            <person name="Oguri Y."/>
            <person name="Olmstead R.G."/>
            <person name="Onodera N."/>
            <person name="Petersen B.L."/>
            <person name="Pils B."/>
            <person name="Prigge M."/>
            <person name="Rensing S.A."/>
            <person name="Riano-Pachon D.M."/>
            <person name="Roberts A.W."/>
            <person name="Sato Y."/>
            <person name="Scheller H.V."/>
            <person name="Schulz B."/>
            <person name="Schulz C."/>
            <person name="Shakirov E.V."/>
            <person name="Shibagaki N."/>
            <person name="Shinohara N."/>
            <person name="Shippen D.E."/>
            <person name="Soerensen I."/>
            <person name="Sotooka R."/>
            <person name="Sugimoto N."/>
            <person name="Sugita M."/>
            <person name="Sumikawa N."/>
            <person name="Tanurdzic M."/>
            <person name="Theissen G."/>
            <person name="Ulvskov P."/>
            <person name="Wakazuki S."/>
            <person name="Weng J.K."/>
            <person name="Willats W.W."/>
            <person name="Wipf D."/>
            <person name="Wolf P.G."/>
            <person name="Yang L."/>
            <person name="Zimmer A.D."/>
            <person name="Zhu Q."/>
            <person name="Mitros T."/>
            <person name="Hellsten U."/>
            <person name="Loque D."/>
            <person name="Otillar R."/>
            <person name="Salamov A."/>
            <person name="Schmutz J."/>
            <person name="Shapiro H."/>
            <person name="Lindquist E."/>
            <person name="Lucas S."/>
            <person name="Rokhsar D."/>
            <person name="Grigoriev I.V."/>
        </authorList>
    </citation>
    <scope>NUCLEOTIDE SEQUENCE [LARGE SCALE GENOMIC DNA]</scope>
</reference>
<evidence type="ECO:0000256" key="1">
    <source>
        <dbReference type="SAM" id="MobiDB-lite"/>
    </source>
</evidence>
<proteinExistence type="predicted"/>
<dbReference type="HOGENOM" id="CLU_797875_0_0_1"/>
<feature type="compositionally biased region" description="Low complexity" evidence="1">
    <location>
        <begin position="302"/>
        <end position="317"/>
    </location>
</feature>
<name>D8T9P9_SELML</name>
<feature type="compositionally biased region" description="Gly residues" evidence="1">
    <location>
        <begin position="31"/>
        <end position="43"/>
    </location>
</feature>
<dbReference type="Proteomes" id="UP000001514">
    <property type="component" value="Unassembled WGS sequence"/>
</dbReference>
<dbReference type="EMBL" id="GL377698">
    <property type="protein sequence ID" value="EFJ06588.1"/>
    <property type="molecule type" value="Genomic_DNA"/>
</dbReference>
<dbReference type="InParanoid" id="D8T9P9"/>
<gene>
    <name evidence="2" type="ORF">SELMODRAFT_430534</name>
</gene>